<reference evidence="2 3" key="1">
    <citation type="submission" date="2020-07" db="EMBL/GenBank/DDBJ databases">
        <title>Genomic Encyclopedia of Type Strains, Phase IV (KMG-V): Genome sequencing to study the core and pangenomes of soil and plant-associated prokaryotes.</title>
        <authorList>
            <person name="Whitman W."/>
        </authorList>
    </citation>
    <scope>NUCLEOTIDE SEQUENCE [LARGE SCALE GENOMIC DNA]</scope>
    <source>
        <strain evidence="2 3">M8UP30</strain>
    </source>
</reference>
<comment type="caution">
    <text evidence="2">The sequence shown here is derived from an EMBL/GenBank/DDBJ whole genome shotgun (WGS) entry which is preliminary data.</text>
</comment>
<gene>
    <name evidence="2" type="ORF">HDF12_004073</name>
</gene>
<feature type="chain" id="PRO_5030646181" description="Lipocalin-like domain-containing protein" evidence="1">
    <location>
        <begin position="20"/>
        <end position="263"/>
    </location>
</feature>
<proteinExistence type="predicted"/>
<protein>
    <recommendedName>
        <fullName evidence="4">Lipocalin-like domain-containing protein</fullName>
    </recommendedName>
</protein>
<dbReference type="AlphaFoldDB" id="A0A7Y9NQH1"/>
<feature type="signal peptide" evidence="1">
    <location>
        <begin position="1"/>
        <end position="19"/>
    </location>
</feature>
<evidence type="ECO:0000313" key="3">
    <source>
        <dbReference type="Proteomes" id="UP000534186"/>
    </source>
</evidence>
<accession>A0A7Y9NQH1</accession>
<sequence>MKKLLFVLGLAALLTPMLAAQSAFDGTWKIDMNTADFPKKPDVFLLQNGTYECKTCTPPYSIKADGTDQPVTGHPYYDSVAIKVVSDHEIEETDKKGGKVVTTSTATVSPDGNTMRFTFSDSSNTNGGPPVTGKGEATLVVKDPAGSNAISGSWRTTKIEGLSDNATVWTYKVSGDEITMTTLTGQTYTAKLNGADVPMKGDPGVTSVSVKMLGKDTLEETDKRDGKVIGVFKMTVANDGKTAKAIFDDKLQNRTTTSDATKQ</sequence>
<organism evidence="2 3">
    <name type="scientific">Tunturiibacter lichenicola</name>
    <dbReference type="NCBI Taxonomy" id="2051959"/>
    <lineage>
        <taxon>Bacteria</taxon>
        <taxon>Pseudomonadati</taxon>
        <taxon>Acidobacteriota</taxon>
        <taxon>Terriglobia</taxon>
        <taxon>Terriglobales</taxon>
        <taxon>Acidobacteriaceae</taxon>
        <taxon>Tunturiibacter</taxon>
    </lineage>
</organism>
<evidence type="ECO:0000256" key="1">
    <source>
        <dbReference type="SAM" id="SignalP"/>
    </source>
</evidence>
<dbReference type="Proteomes" id="UP000534186">
    <property type="component" value="Unassembled WGS sequence"/>
</dbReference>
<evidence type="ECO:0000313" key="2">
    <source>
        <dbReference type="EMBL" id="NYF53674.1"/>
    </source>
</evidence>
<dbReference type="EMBL" id="JACCCV010000002">
    <property type="protein sequence ID" value="NYF53674.1"/>
    <property type="molecule type" value="Genomic_DNA"/>
</dbReference>
<name>A0A7Y9NQH1_9BACT</name>
<keyword evidence="1" id="KW-0732">Signal</keyword>
<evidence type="ECO:0008006" key="4">
    <source>
        <dbReference type="Google" id="ProtNLM"/>
    </source>
</evidence>